<evidence type="ECO:0000259" key="1">
    <source>
        <dbReference type="Pfam" id="PF13472"/>
    </source>
</evidence>
<dbReference type="Pfam" id="PF13472">
    <property type="entry name" value="Lipase_GDSL_2"/>
    <property type="match status" value="1"/>
</dbReference>
<keyword evidence="2" id="KW-0378">Hydrolase</keyword>
<dbReference type="Gene3D" id="3.40.50.1110">
    <property type="entry name" value="SGNH hydrolase"/>
    <property type="match status" value="1"/>
</dbReference>
<feature type="domain" description="SGNH hydrolase-type esterase" evidence="1">
    <location>
        <begin position="5"/>
        <end position="197"/>
    </location>
</feature>
<dbReference type="KEGG" id="afx:JZ786_03085"/>
<dbReference type="SUPFAM" id="SSF52266">
    <property type="entry name" value="SGNH hydrolase"/>
    <property type="match status" value="1"/>
</dbReference>
<reference evidence="2 3" key="1">
    <citation type="submission" date="2021-02" db="EMBL/GenBank/DDBJ databases">
        <title>Alicyclobacillus curvatus sp. nov. and Alicyclobacillus mengziensis sp. nov., two acidophilic bacteria isolated from acid mine drainage.</title>
        <authorList>
            <person name="Huang Y."/>
        </authorList>
    </citation>
    <scope>NUCLEOTIDE SEQUENCE [LARGE SCALE GENOMIC DNA]</scope>
    <source>
        <strain evidence="2 3">S30H14</strain>
    </source>
</reference>
<evidence type="ECO:0000313" key="2">
    <source>
        <dbReference type="EMBL" id="QSO48029.1"/>
    </source>
</evidence>
<dbReference type="CDD" id="cd00229">
    <property type="entry name" value="SGNH_hydrolase"/>
    <property type="match status" value="1"/>
</dbReference>
<dbReference type="InterPro" id="IPR036514">
    <property type="entry name" value="SGNH_hydro_sf"/>
</dbReference>
<name>A0A9X7W0F5_9BACL</name>
<dbReference type="AlphaFoldDB" id="A0A9X7W0F5"/>
<dbReference type="Proteomes" id="UP000663505">
    <property type="component" value="Chromosome"/>
</dbReference>
<dbReference type="RefSeq" id="WP_206657365.1">
    <property type="nucleotide sequence ID" value="NZ_CP071182.1"/>
</dbReference>
<dbReference type="GO" id="GO:0016787">
    <property type="term" value="F:hydrolase activity"/>
    <property type="evidence" value="ECO:0007669"/>
    <property type="project" value="UniProtKB-KW"/>
</dbReference>
<protein>
    <submittedName>
        <fullName evidence="2">SGNH/GDSL hydrolase family protein</fullName>
    </submittedName>
</protein>
<proteinExistence type="predicted"/>
<dbReference type="EMBL" id="CP071182">
    <property type="protein sequence ID" value="QSO48029.1"/>
    <property type="molecule type" value="Genomic_DNA"/>
</dbReference>
<accession>A0A9X7W0F5</accession>
<keyword evidence="3" id="KW-1185">Reference proteome</keyword>
<dbReference type="InterPro" id="IPR013830">
    <property type="entry name" value="SGNH_hydro"/>
</dbReference>
<sequence length="226" mass="25671">MLYVALGDSVTYGYSSTNQTKSYVQRFARGISKQEKVNVFLHARPGWTSTKLLKVTKSLQPSLFDEAKLVTLMVGGNDLLRSSPFLLNGNHAHLMKVADRYYQNLLEIVDMVKRPQSKFIIATLYNPFPNSMLAAEYTKLVNDCVRRVARRYRLLIADVGAKFEGREDRFVEGYRRGNIRDFRIVGNPIHPNDAGHGAIAQVFLSVYRRAGVKDMARGGKLRRAER</sequence>
<gene>
    <name evidence="2" type="ORF">JZ786_03085</name>
</gene>
<organism evidence="2 3">
    <name type="scientific">Alicyclobacillus mengziensis</name>
    <dbReference type="NCBI Taxonomy" id="2931921"/>
    <lineage>
        <taxon>Bacteria</taxon>
        <taxon>Bacillati</taxon>
        <taxon>Bacillota</taxon>
        <taxon>Bacilli</taxon>
        <taxon>Bacillales</taxon>
        <taxon>Alicyclobacillaceae</taxon>
        <taxon>Alicyclobacillus</taxon>
    </lineage>
</organism>
<evidence type="ECO:0000313" key="3">
    <source>
        <dbReference type="Proteomes" id="UP000663505"/>
    </source>
</evidence>